<protein>
    <submittedName>
        <fullName evidence="1">Uncharacterized protein</fullName>
    </submittedName>
</protein>
<accession>A0A800NEZ3</accession>
<evidence type="ECO:0000313" key="1">
    <source>
        <dbReference type="EMBL" id="KAF0825498.1"/>
    </source>
</evidence>
<comment type="caution">
    <text evidence="1">The sequence shown here is derived from an EMBL/GenBank/DDBJ whole genome shotgun (WGS) entry which is preliminary data.</text>
</comment>
<sequence length="44" mass="4817">MKIGKFTLWGLEVHFIKRGRTAGVGFLSETLGSDSADGVWDFSV</sequence>
<proteinExistence type="predicted"/>
<dbReference type="Proteomes" id="UP000465778">
    <property type="component" value="Unassembled WGS sequence"/>
</dbReference>
<dbReference type="AlphaFoldDB" id="A0A800NEZ3"/>
<gene>
    <name evidence="1" type="ORF">KIS1582_0805</name>
</gene>
<reference evidence="1 2" key="1">
    <citation type="journal article" date="2020" name="G3 (Bethesda)">
        <title>Whole Genome Sequencing and Comparative Genomics of Two Nematicidal Bacillus Strains Reveals a Wide Range of Possible Virulence Factors.</title>
        <authorList>
            <person name="Susic N."/>
            <person name="Janezic S."/>
            <person name="Rupnik M."/>
            <person name="Geric Stare B."/>
        </authorList>
    </citation>
    <scope>NUCLEOTIDE SEQUENCE [LARGE SCALE GENOMIC DNA]</scope>
    <source>
        <strain evidence="1 2">I-1582</strain>
    </source>
</reference>
<organism evidence="1 2">
    <name type="scientific">Cytobacillus firmus</name>
    <name type="common">Bacillus firmus</name>
    <dbReference type="NCBI Taxonomy" id="1399"/>
    <lineage>
        <taxon>Bacteria</taxon>
        <taxon>Bacillati</taxon>
        <taxon>Bacillota</taxon>
        <taxon>Bacilli</taxon>
        <taxon>Bacillales</taxon>
        <taxon>Bacillaceae</taxon>
        <taxon>Cytobacillus</taxon>
    </lineage>
</organism>
<evidence type="ECO:0000313" key="2">
    <source>
        <dbReference type="Proteomes" id="UP000465778"/>
    </source>
</evidence>
<name>A0A800NEZ3_CYTFI</name>
<dbReference type="EMBL" id="VDEM01000004">
    <property type="protein sequence ID" value="KAF0825498.1"/>
    <property type="molecule type" value="Genomic_DNA"/>
</dbReference>